<dbReference type="GO" id="GO:0046872">
    <property type="term" value="F:metal ion binding"/>
    <property type="evidence" value="ECO:0007669"/>
    <property type="project" value="UniProtKB-KW"/>
</dbReference>
<dbReference type="InterPro" id="IPR018028">
    <property type="entry name" value="Catalase"/>
</dbReference>
<keyword evidence="4 7" id="KW-0479">Metal-binding</keyword>
<dbReference type="OrthoDB" id="255727at2"/>
<dbReference type="InterPro" id="IPR011614">
    <property type="entry name" value="Catalase_core"/>
</dbReference>
<evidence type="ECO:0000256" key="3">
    <source>
        <dbReference type="ARBA" id="ARBA00022617"/>
    </source>
</evidence>
<dbReference type="Proteomes" id="UP000007934">
    <property type="component" value="Chromosome"/>
</dbReference>
<dbReference type="SMART" id="SM01060">
    <property type="entry name" value="Catalase"/>
    <property type="match status" value="1"/>
</dbReference>
<protein>
    <recommendedName>
        <fullName evidence="7">Catalase-related peroxidase</fullName>
        <ecNumber evidence="7">1.11.1.-</ecNumber>
    </recommendedName>
</protein>
<evidence type="ECO:0000256" key="7">
    <source>
        <dbReference type="PIRNR" id="PIRNR000296"/>
    </source>
</evidence>
<sequence>MQRLKRVLFPLLGVFCLCAHATEVYDAQKIADIFYRLNGEATHPHKKINHAKGFCATGHFTPKNAAYFDIPLLKQTTLKAQVRYSLGGGNLQASDASKARGIALSLQGAKQSWTMVMLNTEINFARTPEEFGRFFEMRIPKEGKLDQAYIKERMQKVPSYANFARYMQSVGVTSSVAHTPYYSIHTFFFKDSKSKLLPARFALLPLAKVRTLSPEALKKAKTDFLEQDFKKQIAKHPIGYKMVLILANPGDPIDDTTQLWHGKHKEIELGRLEVGTYSGHGCNQEVFMPNNLPDGIEPPKDPLFQVRNEVYALTFARRQ</sequence>
<feature type="chain" id="PRO_5003216920" description="Catalase-related peroxidase" evidence="10">
    <location>
        <begin position="22"/>
        <end position="319"/>
    </location>
</feature>
<dbReference type="GO" id="GO:0020037">
    <property type="term" value="F:heme binding"/>
    <property type="evidence" value="ECO:0007669"/>
    <property type="project" value="InterPro"/>
</dbReference>
<dbReference type="AlphaFoldDB" id="E7AB56"/>
<keyword evidence="6 7" id="KW-0408">Iron</keyword>
<gene>
    <name evidence="12" type="ordered locus">Hfelis_07320</name>
</gene>
<keyword evidence="13" id="KW-1185">Reference proteome</keyword>
<evidence type="ECO:0000256" key="4">
    <source>
        <dbReference type="ARBA" id="ARBA00022723"/>
    </source>
</evidence>
<comment type="similarity">
    <text evidence="1 7">Belongs to the catalase family.</text>
</comment>
<comment type="cofactor">
    <cofactor evidence="7">
        <name>heme</name>
        <dbReference type="ChEBI" id="CHEBI:30413"/>
    </cofactor>
</comment>
<feature type="active site" evidence="8">
    <location>
        <position position="50"/>
    </location>
</feature>
<evidence type="ECO:0000256" key="1">
    <source>
        <dbReference type="ARBA" id="ARBA00005329"/>
    </source>
</evidence>
<dbReference type="GO" id="GO:0005737">
    <property type="term" value="C:cytoplasm"/>
    <property type="evidence" value="ECO:0007669"/>
    <property type="project" value="TreeGrafter"/>
</dbReference>
<feature type="binding site" description="axial binding residue" evidence="9">
    <location>
        <position position="311"/>
    </location>
    <ligand>
        <name>heme</name>
        <dbReference type="ChEBI" id="CHEBI:30413"/>
    </ligand>
    <ligandPart>
        <name>Fe</name>
        <dbReference type="ChEBI" id="CHEBI:18248"/>
    </ligandPart>
</feature>
<evidence type="ECO:0000256" key="2">
    <source>
        <dbReference type="ARBA" id="ARBA00022559"/>
    </source>
</evidence>
<dbReference type="CDD" id="cd08153">
    <property type="entry name" value="srpA_like"/>
    <property type="match status" value="1"/>
</dbReference>
<keyword evidence="10" id="KW-0732">Signal</keyword>
<dbReference type="InterPro" id="IPR024168">
    <property type="entry name" value="Catalase_SrpA-type_pred"/>
</dbReference>
<dbReference type="SUPFAM" id="SSF56634">
    <property type="entry name" value="Heme-dependent catalase-like"/>
    <property type="match status" value="1"/>
</dbReference>
<dbReference type="Gene3D" id="2.40.180.10">
    <property type="entry name" value="Catalase core domain"/>
    <property type="match status" value="1"/>
</dbReference>
<dbReference type="GO" id="GO:0042542">
    <property type="term" value="P:response to hydrogen peroxide"/>
    <property type="evidence" value="ECO:0007669"/>
    <property type="project" value="TreeGrafter"/>
</dbReference>
<dbReference type="PROSITE" id="PS51402">
    <property type="entry name" value="CATALASE_3"/>
    <property type="match status" value="1"/>
</dbReference>
<comment type="function">
    <text evidence="7">Has an organic peroxide-dependent peroxidase activity.</text>
</comment>
<accession>E7AB56</accession>
<evidence type="ECO:0000256" key="10">
    <source>
        <dbReference type="SAM" id="SignalP"/>
    </source>
</evidence>
<dbReference type="Gene3D" id="1.20.1280.120">
    <property type="match status" value="1"/>
</dbReference>
<evidence type="ECO:0000256" key="5">
    <source>
        <dbReference type="ARBA" id="ARBA00023002"/>
    </source>
</evidence>
<evidence type="ECO:0000313" key="13">
    <source>
        <dbReference type="Proteomes" id="UP000007934"/>
    </source>
</evidence>
<evidence type="ECO:0000256" key="9">
    <source>
        <dbReference type="PIRSR" id="PIRSR000296-2"/>
    </source>
</evidence>
<proteinExistence type="inferred from homology"/>
<dbReference type="EC" id="1.11.1.-" evidence="7"/>
<dbReference type="STRING" id="936155.HFELIS_07320"/>
<dbReference type="KEGG" id="hfe:HFELIS_07320"/>
<dbReference type="PIRSF" id="PIRSF000296">
    <property type="entry name" value="SrpA"/>
    <property type="match status" value="1"/>
</dbReference>
<evidence type="ECO:0000256" key="6">
    <source>
        <dbReference type="ARBA" id="ARBA00023004"/>
    </source>
</evidence>
<dbReference type="InterPro" id="IPR020835">
    <property type="entry name" value="Catalase_sf"/>
</dbReference>
<dbReference type="PANTHER" id="PTHR11465:SF9">
    <property type="entry name" value="CATALASE"/>
    <property type="match status" value="1"/>
</dbReference>
<dbReference type="eggNOG" id="COG0753">
    <property type="taxonomic scope" value="Bacteria"/>
</dbReference>
<name>E7AB56_HELFC</name>
<keyword evidence="3 7" id="KW-0349">Heme</keyword>
<evidence type="ECO:0000256" key="8">
    <source>
        <dbReference type="PIRSR" id="PIRSR000296-1"/>
    </source>
</evidence>
<organism evidence="12 13">
    <name type="scientific">Helicobacter felis (strain ATCC 49179 / CCUG 28539 / NCTC 12436 / CS1)</name>
    <dbReference type="NCBI Taxonomy" id="936155"/>
    <lineage>
        <taxon>Bacteria</taxon>
        <taxon>Pseudomonadati</taxon>
        <taxon>Campylobacterota</taxon>
        <taxon>Epsilonproteobacteria</taxon>
        <taxon>Campylobacterales</taxon>
        <taxon>Helicobacteraceae</taxon>
        <taxon>Helicobacter</taxon>
    </lineage>
</organism>
<evidence type="ECO:0000313" key="12">
    <source>
        <dbReference type="EMBL" id="CBY82816.1"/>
    </source>
</evidence>
<keyword evidence="5 7" id="KW-0560">Oxidoreductase</keyword>
<dbReference type="Pfam" id="PF00199">
    <property type="entry name" value="Catalase"/>
    <property type="match status" value="1"/>
</dbReference>
<feature type="domain" description="Catalase core" evidence="11">
    <location>
        <begin position="17"/>
        <end position="319"/>
    </location>
</feature>
<dbReference type="EMBL" id="FQ670179">
    <property type="protein sequence ID" value="CBY82816.1"/>
    <property type="molecule type" value="Genomic_DNA"/>
</dbReference>
<reference evidence="12 13" key="1">
    <citation type="journal article" date="2011" name="Genome Biol. Evol.">
        <title>Comparative whole genome sequence analysis of the carcinogenic bacterial model pathogen Helicobacter felis.</title>
        <authorList>
            <person name="Arnold I.C."/>
            <person name="Zigova Z."/>
            <person name="Holden M."/>
            <person name="Lawley T.D."/>
            <person name="Rad R."/>
            <person name="Dougan G."/>
            <person name="Falkow S."/>
            <person name="Bentley S.D."/>
            <person name="Muller A."/>
        </authorList>
    </citation>
    <scope>NUCLEOTIDE SEQUENCE [LARGE SCALE GENOMIC DNA]</scope>
    <source>
        <strain evidence="13">ATCC 49179 / CCUG 28539 / NCTC 12436 / CS1</strain>
    </source>
</reference>
<feature type="signal peptide" evidence="10">
    <location>
        <begin position="1"/>
        <end position="21"/>
    </location>
</feature>
<dbReference type="GO" id="GO:0004096">
    <property type="term" value="F:catalase activity"/>
    <property type="evidence" value="ECO:0007669"/>
    <property type="project" value="InterPro"/>
</dbReference>
<dbReference type="GO" id="GO:0042744">
    <property type="term" value="P:hydrogen peroxide catabolic process"/>
    <property type="evidence" value="ECO:0007669"/>
    <property type="project" value="TreeGrafter"/>
</dbReference>
<dbReference type="HOGENOM" id="CLU_045961_2_0_7"/>
<keyword evidence="2 7" id="KW-0575">Peroxidase</keyword>
<dbReference type="PANTHER" id="PTHR11465">
    <property type="entry name" value="CATALASE"/>
    <property type="match status" value="1"/>
</dbReference>
<evidence type="ECO:0000259" key="11">
    <source>
        <dbReference type="SMART" id="SM01060"/>
    </source>
</evidence>